<sequence length="408" mass="45709">MRDLADRTFWISKEDEIKDGEVTDYYFLNVEKALRDSGRNPLVTVEVYTRKLPYQDEWGIVAGIYEVAKLLEGLPVDVWAMEEGEIFQTASRTAAYEPVMRIRGRYADFARYETSILGFLCSASGIATKAARLRMLAGRDKTLLSFGTRRAHPALAPLIERCAYMAGFNGFSNTVATKLLGMKASGTMPHSFVLCFDDQREAWRAFDRALPPDAPRIALVDTLFDEKTESIMALETLGERLYGVRLDTPSSRRGEWRKIIEEVRWELSLRGGKNVKIFVSGGIDEKEVAELADIVDGFGIGTSVSDAPSIDFNMKVVEVEGPDGRLRPRSKRGDLSGAKEVFRNSSTMHDYIAPLGWSPPAGYDRLLRPLIEKGRVVREPRSVDEIRSELLSKLDLIRAQKPSVTLTA</sequence>
<evidence type="ECO:0000256" key="3">
    <source>
        <dbReference type="ARBA" id="ARBA00022553"/>
    </source>
</evidence>
<dbReference type="EMBL" id="AP018732">
    <property type="protein sequence ID" value="BBE41848.1"/>
    <property type="molecule type" value="Genomic_DNA"/>
</dbReference>
<evidence type="ECO:0000256" key="7">
    <source>
        <dbReference type="ARBA" id="ARBA00048668"/>
    </source>
</evidence>
<reference evidence="10 11" key="1">
    <citation type="journal article" date="2019" name="ISME J.">
        <title>Isolation and characterization of a thermophilic sulfur- and iron-reducing thaumarchaeote from a terrestrial acidic hot spring.</title>
        <authorList>
            <person name="Kato S."/>
            <person name="Itoh T."/>
            <person name="Yuki M."/>
            <person name="Nagamori M."/>
            <person name="Ohnishi M."/>
            <person name="Uematsu K."/>
            <person name="Suzuki K."/>
            <person name="Takashina T."/>
            <person name="Ohkuma M."/>
        </authorList>
    </citation>
    <scope>NUCLEOTIDE SEQUENCE [LARGE SCALE GENOMIC DNA]</scope>
    <source>
        <strain evidence="10 11">NAS-02</strain>
    </source>
</reference>
<evidence type="ECO:0000256" key="5">
    <source>
        <dbReference type="ARBA" id="ARBA00022642"/>
    </source>
</evidence>
<comment type="catalytic activity">
    <reaction evidence="7">
        <text>5-phospho-alpha-D-ribose 1-diphosphate + nicotinate + ATP + H2O = nicotinate beta-D-ribonucleotide + ADP + phosphate + diphosphate</text>
        <dbReference type="Rhea" id="RHEA:36163"/>
        <dbReference type="ChEBI" id="CHEBI:15377"/>
        <dbReference type="ChEBI" id="CHEBI:30616"/>
        <dbReference type="ChEBI" id="CHEBI:32544"/>
        <dbReference type="ChEBI" id="CHEBI:33019"/>
        <dbReference type="ChEBI" id="CHEBI:43474"/>
        <dbReference type="ChEBI" id="CHEBI:57502"/>
        <dbReference type="ChEBI" id="CHEBI:58017"/>
        <dbReference type="ChEBI" id="CHEBI:456216"/>
        <dbReference type="EC" id="6.3.4.21"/>
    </reaction>
</comment>
<keyword evidence="3" id="KW-0597">Phosphoprotein</keyword>
<dbReference type="InterPro" id="IPR007229">
    <property type="entry name" value="Nic_PRibTrfase-Fam"/>
</dbReference>
<accession>A0A4P2VKY1</accession>
<dbReference type="Pfam" id="PF02749">
    <property type="entry name" value="QRPTase_N"/>
    <property type="match status" value="1"/>
</dbReference>
<feature type="domain" description="Quinolinate phosphoribosyl transferase N-terminal" evidence="9">
    <location>
        <begin position="39"/>
        <end position="124"/>
    </location>
</feature>
<evidence type="ECO:0000259" key="8">
    <source>
        <dbReference type="Pfam" id="PF01729"/>
    </source>
</evidence>
<dbReference type="UniPathway" id="UPA00253">
    <property type="reaction ID" value="UER00457"/>
</dbReference>
<dbReference type="InterPro" id="IPR002638">
    <property type="entry name" value="Quinolinate_PRibosylTrfase_C"/>
</dbReference>
<keyword evidence="6 10" id="KW-0808">Transferase</keyword>
<evidence type="ECO:0000313" key="11">
    <source>
        <dbReference type="Proteomes" id="UP000509448"/>
    </source>
</evidence>
<dbReference type="InterPro" id="IPR036068">
    <property type="entry name" value="Nicotinate_pribotase-like_C"/>
</dbReference>
<dbReference type="SUPFAM" id="SSF54675">
    <property type="entry name" value="Nicotinate/Quinolinate PRTase N-terminal domain-like"/>
    <property type="match status" value="1"/>
</dbReference>
<dbReference type="InterPro" id="IPR053190">
    <property type="entry name" value="NAPRTase-like"/>
</dbReference>
<dbReference type="InterPro" id="IPR037128">
    <property type="entry name" value="Quinolinate_PRibosylTase_N_sf"/>
</dbReference>
<name>A0A4P2VKY1_9ARCH</name>
<protein>
    <recommendedName>
        <fullName evidence="2">nicotinate phosphoribosyltransferase</fullName>
        <ecNumber evidence="2">6.3.4.21</ecNumber>
    </recommendedName>
</protein>
<dbReference type="PANTHER" id="PTHR43202">
    <property type="entry name" value="NICOTINATE-NUCLEOTIDE PYROPHOSPHORYLASE"/>
    <property type="match status" value="1"/>
</dbReference>
<dbReference type="CDD" id="cd01571">
    <property type="entry name" value="NAPRTase_B"/>
    <property type="match status" value="1"/>
</dbReference>
<evidence type="ECO:0000256" key="1">
    <source>
        <dbReference type="ARBA" id="ARBA00004952"/>
    </source>
</evidence>
<comment type="pathway">
    <text evidence="1">Cofactor biosynthesis; NAD(+) biosynthesis; nicotinate D-ribonucleotide from nicotinate: step 1/1.</text>
</comment>
<dbReference type="EC" id="6.3.4.21" evidence="2"/>
<dbReference type="NCBIfam" id="NF006415">
    <property type="entry name" value="PRK08662.1"/>
    <property type="match status" value="1"/>
</dbReference>
<dbReference type="PANTHER" id="PTHR43202:SF1">
    <property type="entry name" value="NICOTINATE PHOSPHORIBOSYLTRANSFERASE"/>
    <property type="match status" value="1"/>
</dbReference>
<dbReference type="GO" id="GO:0004514">
    <property type="term" value="F:nicotinate-nucleotide diphosphorylase (carboxylating) activity"/>
    <property type="evidence" value="ECO:0007669"/>
    <property type="project" value="InterPro"/>
</dbReference>
<dbReference type="Pfam" id="PF01729">
    <property type="entry name" value="QRPTase_C"/>
    <property type="match status" value="1"/>
</dbReference>
<dbReference type="OrthoDB" id="371831at2157"/>
<dbReference type="InterPro" id="IPR013785">
    <property type="entry name" value="Aldolase_TIM"/>
</dbReference>
<dbReference type="AlphaFoldDB" id="A0A4P2VKY1"/>
<dbReference type="RefSeq" id="WP_174448143.1">
    <property type="nucleotide sequence ID" value="NZ_AP018732.1"/>
</dbReference>
<dbReference type="GO" id="GO:0004516">
    <property type="term" value="F:nicotinate phosphoribosyltransferase activity"/>
    <property type="evidence" value="ECO:0007669"/>
    <property type="project" value="UniProtKB-EC"/>
</dbReference>
<dbReference type="InterPro" id="IPR035809">
    <property type="entry name" value="NAPRTase_arc-type"/>
</dbReference>
<dbReference type="Proteomes" id="UP000509448">
    <property type="component" value="Chromosome"/>
</dbReference>
<evidence type="ECO:0000256" key="2">
    <source>
        <dbReference type="ARBA" id="ARBA00013236"/>
    </source>
</evidence>
<keyword evidence="5" id="KW-0662">Pyridine nucleotide biosynthesis</keyword>
<keyword evidence="10" id="KW-0328">Glycosyltransferase</keyword>
<gene>
    <name evidence="10" type="ORF">NAS2_0459</name>
</gene>
<evidence type="ECO:0000256" key="6">
    <source>
        <dbReference type="ARBA" id="ARBA00022679"/>
    </source>
</evidence>
<dbReference type="GO" id="GO:0009435">
    <property type="term" value="P:NAD+ biosynthetic process"/>
    <property type="evidence" value="ECO:0007669"/>
    <property type="project" value="UniProtKB-UniPathway"/>
</dbReference>
<keyword evidence="11" id="KW-1185">Reference proteome</keyword>
<evidence type="ECO:0000256" key="4">
    <source>
        <dbReference type="ARBA" id="ARBA00022598"/>
    </source>
</evidence>
<organism evidence="10 11">
    <name type="scientific">Conexivisphaera calida</name>
    <dbReference type="NCBI Taxonomy" id="1874277"/>
    <lineage>
        <taxon>Archaea</taxon>
        <taxon>Nitrososphaerota</taxon>
        <taxon>Conexivisphaeria</taxon>
        <taxon>Conexivisphaerales</taxon>
        <taxon>Conexivisphaeraceae</taxon>
        <taxon>Conexivisphaera</taxon>
    </lineage>
</organism>
<proteinExistence type="predicted"/>
<feature type="domain" description="Quinolinate phosphoribosyl transferase C-terminal" evidence="8">
    <location>
        <begin position="126"/>
        <end position="315"/>
    </location>
</feature>
<dbReference type="GeneID" id="55584277"/>
<dbReference type="KEGG" id="ccai:NAS2_0459"/>
<dbReference type="Gene3D" id="3.20.20.70">
    <property type="entry name" value="Aldolase class I"/>
    <property type="match status" value="1"/>
</dbReference>
<dbReference type="Gene3D" id="3.90.1170.20">
    <property type="entry name" value="Quinolinate phosphoribosyl transferase, N-terminal domain"/>
    <property type="match status" value="1"/>
</dbReference>
<dbReference type="PIRSF" id="PIRSF000484">
    <property type="entry name" value="NAPRT"/>
    <property type="match status" value="1"/>
</dbReference>
<dbReference type="InterPro" id="IPR022412">
    <property type="entry name" value="Quinolinate_PRibosylTrfase_N"/>
</dbReference>
<evidence type="ECO:0000259" key="9">
    <source>
        <dbReference type="Pfam" id="PF02749"/>
    </source>
</evidence>
<dbReference type="SUPFAM" id="SSF51690">
    <property type="entry name" value="Nicotinate/Quinolinate PRTase C-terminal domain-like"/>
    <property type="match status" value="1"/>
</dbReference>
<evidence type="ECO:0000313" key="10">
    <source>
        <dbReference type="EMBL" id="BBE41848.1"/>
    </source>
</evidence>
<keyword evidence="4 10" id="KW-0436">Ligase</keyword>